<name>A0ABW6TNY0_9NOCA</name>
<proteinExistence type="predicted"/>
<sequence length="72" mass="8070">MSNPLHYVITLQWSDARGINNCGTYSDVISPDGRTRMQLYLDILNHAAREYGAPPDRSSVLFFSLEPNEIAA</sequence>
<comment type="caution">
    <text evidence="1">The sequence shown here is derived from an EMBL/GenBank/DDBJ whole genome shotgun (WGS) entry which is preliminary data.</text>
</comment>
<dbReference type="EMBL" id="JBIATK010000012">
    <property type="protein sequence ID" value="MFF4026904.1"/>
    <property type="molecule type" value="Genomic_DNA"/>
</dbReference>
<protein>
    <submittedName>
        <fullName evidence="1">Uncharacterized protein</fullName>
    </submittedName>
</protein>
<keyword evidence="2" id="KW-1185">Reference proteome</keyword>
<dbReference type="RefSeq" id="WP_387131885.1">
    <property type="nucleotide sequence ID" value="NZ_JBIATK010000012.1"/>
</dbReference>
<accession>A0ABW6TNY0</accession>
<gene>
    <name evidence="1" type="ORF">ACFYY5_29050</name>
</gene>
<evidence type="ECO:0000313" key="2">
    <source>
        <dbReference type="Proteomes" id="UP001602089"/>
    </source>
</evidence>
<reference evidence="1 2" key="1">
    <citation type="submission" date="2024-10" db="EMBL/GenBank/DDBJ databases">
        <title>The Natural Products Discovery Center: Release of the First 8490 Sequenced Strains for Exploring Actinobacteria Biosynthetic Diversity.</title>
        <authorList>
            <person name="Kalkreuter E."/>
            <person name="Kautsar S.A."/>
            <person name="Yang D."/>
            <person name="Bader C.D."/>
            <person name="Teijaro C.N."/>
            <person name="Fluegel L."/>
            <person name="Davis C.M."/>
            <person name="Simpson J.R."/>
            <person name="Lauterbach L."/>
            <person name="Steele A.D."/>
            <person name="Gui C."/>
            <person name="Meng S."/>
            <person name="Li G."/>
            <person name="Viehrig K."/>
            <person name="Ye F."/>
            <person name="Su P."/>
            <person name="Kiefer A.F."/>
            <person name="Nichols A."/>
            <person name="Cepeda A.J."/>
            <person name="Yan W."/>
            <person name="Fan B."/>
            <person name="Jiang Y."/>
            <person name="Adhikari A."/>
            <person name="Zheng C.-J."/>
            <person name="Schuster L."/>
            <person name="Cowan T.M."/>
            <person name="Smanski M.J."/>
            <person name="Chevrette M.G."/>
            <person name="De Carvalho L.P.S."/>
            <person name="Shen B."/>
        </authorList>
    </citation>
    <scope>NUCLEOTIDE SEQUENCE [LARGE SCALE GENOMIC DNA]</scope>
    <source>
        <strain evidence="1 2">NPDC001867</strain>
    </source>
</reference>
<organism evidence="1 2">
    <name type="scientific">Nocardia elegans</name>
    <dbReference type="NCBI Taxonomy" id="300029"/>
    <lineage>
        <taxon>Bacteria</taxon>
        <taxon>Bacillati</taxon>
        <taxon>Actinomycetota</taxon>
        <taxon>Actinomycetes</taxon>
        <taxon>Mycobacteriales</taxon>
        <taxon>Nocardiaceae</taxon>
        <taxon>Nocardia</taxon>
    </lineage>
</organism>
<dbReference type="Proteomes" id="UP001602089">
    <property type="component" value="Unassembled WGS sequence"/>
</dbReference>
<evidence type="ECO:0000313" key="1">
    <source>
        <dbReference type="EMBL" id="MFF4026904.1"/>
    </source>
</evidence>